<feature type="region of interest" description="Disordered" evidence="1">
    <location>
        <begin position="1"/>
        <end position="39"/>
    </location>
</feature>
<feature type="compositionally biased region" description="Basic and acidic residues" evidence="1">
    <location>
        <begin position="7"/>
        <end position="23"/>
    </location>
</feature>
<dbReference type="AlphaFoldDB" id="A0AAP0P0N7"/>
<name>A0AAP0P0N7_9MAGN</name>
<protein>
    <submittedName>
        <fullName evidence="2">Uncharacterized protein</fullName>
    </submittedName>
</protein>
<comment type="caution">
    <text evidence="2">The sequence shown here is derived from an EMBL/GenBank/DDBJ whole genome shotgun (WGS) entry which is preliminary data.</text>
</comment>
<evidence type="ECO:0000256" key="1">
    <source>
        <dbReference type="SAM" id="MobiDB-lite"/>
    </source>
</evidence>
<sequence length="61" mass="7138">MGKKTTHKSENNPDKRKATHKGDQNQNLKNRNEKHKISSTNCIQKMNKTKRGTIKNLFFKI</sequence>
<keyword evidence="3" id="KW-1185">Reference proteome</keyword>
<evidence type="ECO:0000313" key="3">
    <source>
        <dbReference type="Proteomes" id="UP001419268"/>
    </source>
</evidence>
<dbReference type="EMBL" id="JBBNAG010000006">
    <property type="protein sequence ID" value="KAK9125754.1"/>
    <property type="molecule type" value="Genomic_DNA"/>
</dbReference>
<proteinExistence type="predicted"/>
<evidence type="ECO:0000313" key="2">
    <source>
        <dbReference type="EMBL" id="KAK9125754.1"/>
    </source>
</evidence>
<accession>A0AAP0P0N7</accession>
<dbReference type="Proteomes" id="UP001419268">
    <property type="component" value="Unassembled WGS sequence"/>
</dbReference>
<organism evidence="2 3">
    <name type="scientific">Stephania cephalantha</name>
    <dbReference type="NCBI Taxonomy" id="152367"/>
    <lineage>
        <taxon>Eukaryota</taxon>
        <taxon>Viridiplantae</taxon>
        <taxon>Streptophyta</taxon>
        <taxon>Embryophyta</taxon>
        <taxon>Tracheophyta</taxon>
        <taxon>Spermatophyta</taxon>
        <taxon>Magnoliopsida</taxon>
        <taxon>Ranunculales</taxon>
        <taxon>Menispermaceae</taxon>
        <taxon>Menispermoideae</taxon>
        <taxon>Cissampelideae</taxon>
        <taxon>Stephania</taxon>
    </lineage>
</organism>
<gene>
    <name evidence="2" type="ORF">Scep_014600</name>
</gene>
<reference evidence="2 3" key="1">
    <citation type="submission" date="2024-01" db="EMBL/GenBank/DDBJ databases">
        <title>Genome assemblies of Stephania.</title>
        <authorList>
            <person name="Yang L."/>
        </authorList>
    </citation>
    <scope>NUCLEOTIDE SEQUENCE [LARGE SCALE GENOMIC DNA]</scope>
    <source>
        <strain evidence="2">JXDWG</strain>
        <tissue evidence="2">Leaf</tissue>
    </source>
</reference>